<feature type="compositionally biased region" description="Polar residues" evidence="4">
    <location>
        <begin position="1"/>
        <end position="12"/>
    </location>
</feature>
<keyword evidence="1" id="KW-0805">Transcription regulation</keyword>
<sequence>MHWEKSPSTSLGRSRPYQGVRVRDPVKELLRRKRSLEVQNKSTSSTADVGTHSSQPSFTQGIFGSEVAGRSQTEQCVPSGDAGLHCSGWKATPSGAGSGVAGSAVMPWSSSDYSQQDSGPQTLAYQAAPALTADVYMQTLCPSYTMLTYTHTPLLTNFGTIPMAPTPTSLPQMELPDTGLTYLPWAQPLTTISTMPNPGVQFSPGPATLSGSPLVHMPLSMSLTTMIPQMETPGVDSEPQILNLPQHSDHQLDPESQGPSLNEDPDAEPESPSLLDKILEDHKEHGAEENKDSYNGSIFLPNV</sequence>
<protein>
    <submittedName>
        <fullName evidence="6">(Atlantic silverside) hypothetical protein</fullName>
    </submittedName>
</protein>
<dbReference type="PANTHER" id="PTHR15363">
    <property type="entry name" value="POU DOMAIN CLASS 2-ASSOCIATING FACTOR 1"/>
    <property type="match status" value="1"/>
</dbReference>
<evidence type="ECO:0000259" key="5">
    <source>
        <dbReference type="PROSITE" id="PS52003"/>
    </source>
</evidence>
<dbReference type="PROSITE" id="PS52003">
    <property type="entry name" value="OCA"/>
    <property type="match status" value="1"/>
</dbReference>
<dbReference type="OrthoDB" id="8866621at2759"/>
<proteinExistence type="predicted"/>
<keyword evidence="2" id="KW-0010">Activator</keyword>
<feature type="compositionally biased region" description="Polar residues" evidence="4">
    <location>
        <begin position="37"/>
        <end position="61"/>
    </location>
</feature>
<feature type="domain" description="OCA" evidence="5">
    <location>
        <begin position="14"/>
        <end position="36"/>
    </location>
</feature>
<dbReference type="GO" id="GO:0045944">
    <property type="term" value="P:positive regulation of transcription by RNA polymerase II"/>
    <property type="evidence" value="ECO:0007669"/>
    <property type="project" value="TreeGrafter"/>
</dbReference>
<feature type="compositionally biased region" description="Basic and acidic residues" evidence="4">
    <location>
        <begin position="277"/>
        <end position="292"/>
    </location>
</feature>
<dbReference type="EMBL" id="CAJRST010037777">
    <property type="protein sequence ID" value="CAG6007533.1"/>
    <property type="molecule type" value="Genomic_DNA"/>
</dbReference>
<evidence type="ECO:0000256" key="2">
    <source>
        <dbReference type="ARBA" id="ARBA00023159"/>
    </source>
</evidence>
<name>A0A8S4BX51_9TELE</name>
<comment type="caution">
    <text evidence="6">The sequence shown here is derived from an EMBL/GenBank/DDBJ whole genome shotgun (WGS) entry which is preliminary data.</text>
</comment>
<keyword evidence="7" id="KW-1185">Reference proteome</keyword>
<gene>
    <name evidence="6" type="ORF">MMEN_LOCUS18778</name>
</gene>
<dbReference type="InterPro" id="IPR015389">
    <property type="entry name" value="PD-C2-AF1"/>
</dbReference>
<dbReference type="PANTHER" id="PTHR15363:SF3">
    <property type="entry name" value="POU DOMAIN CLASS 2-ASSOCIATING FACTOR 1"/>
    <property type="match status" value="1"/>
</dbReference>
<dbReference type="GO" id="GO:0070974">
    <property type="term" value="F:POU domain binding"/>
    <property type="evidence" value="ECO:0007669"/>
    <property type="project" value="InterPro"/>
</dbReference>
<dbReference type="GO" id="GO:0090575">
    <property type="term" value="C:RNA polymerase II transcription regulator complex"/>
    <property type="evidence" value="ECO:0007669"/>
    <property type="project" value="TreeGrafter"/>
</dbReference>
<dbReference type="InterPro" id="IPR047571">
    <property type="entry name" value="OCA"/>
</dbReference>
<dbReference type="GO" id="GO:0003677">
    <property type="term" value="F:DNA binding"/>
    <property type="evidence" value="ECO:0007669"/>
    <property type="project" value="InterPro"/>
</dbReference>
<feature type="region of interest" description="Disordered" evidence="4">
    <location>
        <begin position="230"/>
        <end position="303"/>
    </location>
</feature>
<organism evidence="6 7">
    <name type="scientific">Menidia menidia</name>
    <name type="common">Atlantic silverside</name>
    <dbReference type="NCBI Taxonomy" id="238744"/>
    <lineage>
        <taxon>Eukaryota</taxon>
        <taxon>Metazoa</taxon>
        <taxon>Chordata</taxon>
        <taxon>Craniata</taxon>
        <taxon>Vertebrata</taxon>
        <taxon>Euteleostomi</taxon>
        <taxon>Actinopterygii</taxon>
        <taxon>Neopterygii</taxon>
        <taxon>Teleostei</taxon>
        <taxon>Neoteleostei</taxon>
        <taxon>Acanthomorphata</taxon>
        <taxon>Ovalentaria</taxon>
        <taxon>Atherinomorphae</taxon>
        <taxon>Atheriniformes</taxon>
        <taxon>Atherinopsidae</taxon>
        <taxon>Menidiinae</taxon>
        <taxon>Menidia</taxon>
    </lineage>
</organism>
<accession>A0A8S4BX51</accession>
<reference evidence="6" key="1">
    <citation type="submission" date="2021-05" db="EMBL/GenBank/DDBJ databases">
        <authorList>
            <person name="Tigano A."/>
        </authorList>
    </citation>
    <scope>NUCLEOTIDE SEQUENCE</scope>
</reference>
<dbReference type="Pfam" id="PF09310">
    <property type="entry name" value="PD-C2-AF1"/>
    <property type="match status" value="1"/>
</dbReference>
<evidence type="ECO:0000313" key="6">
    <source>
        <dbReference type="EMBL" id="CAG6007533.1"/>
    </source>
</evidence>
<keyword evidence="3" id="KW-0804">Transcription</keyword>
<dbReference type="GO" id="GO:0003713">
    <property type="term" value="F:transcription coactivator activity"/>
    <property type="evidence" value="ECO:0007669"/>
    <property type="project" value="TreeGrafter"/>
</dbReference>
<feature type="region of interest" description="Disordered" evidence="4">
    <location>
        <begin position="1"/>
        <end position="61"/>
    </location>
</feature>
<evidence type="ECO:0000256" key="4">
    <source>
        <dbReference type="SAM" id="MobiDB-lite"/>
    </source>
</evidence>
<evidence type="ECO:0000256" key="3">
    <source>
        <dbReference type="ARBA" id="ARBA00023163"/>
    </source>
</evidence>
<evidence type="ECO:0000256" key="1">
    <source>
        <dbReference type="ARBA" id="ARBA00023015"/>
    </source>
</evidence>
<dbReference type="Proteomes" id="UP000677803">
    <property type="component" value="Unassembled WGS sequence"/>
</dbReference>
<evidence type="ECO:0000313" key="7">
    <source>
        <dbReference type="Proteomes" id="UP000677803"/>
    </source>
</evidence>
<dbReference type="AlphaFoldDB" id="A0A8S4BX51"/>